<evidence type="ECO:0000313" key="9">
    <source>
        <dbReference type="EMBL" id="TWR88481.1"/>
    </source>
</evidence>
<dbReference type="PROSITE" id="PS00108">
    <property type="entry name" value="PROTEIN_KINASE_ST"/>
    <property type="match status" value="1"/>
</dbReference>
<sequence>MTASLPEVLSGRYRIERLLGAGGMSTVYRARDLLHEQFADPHPCVALKILSDDLSQSPDASAVLFNEYALIRHLRHPNILRMYSFNVDTAHQRVFIVMELLQGPTLDRLLCERPLGLPWQELREIALPLLDALAHSHASGILHGDIKPSNILLSEEGVRLFDFGLGQAEAGRLDGLAAISRQRMNAWTPGYAAPEILEGSALTRTADVYAMACVIYELASGKHPFNRMLSTKARDQRPALPLKKPKRLPARVWRAVRKGLTFDPAKRTVSAAQLRAVVAARPTPWWWPG</sequence>
<dbReference type="Proteomes" id="UP000317901">
    <property type="component" value="Unassembled WGS sequence"/>
</dbReference>
<dbReference type="CDD" id="cd14014">
    <property type="entry name" value="STKc_PknB_like"/>
    <property type="match status" value="1"/>
</dbReference>
<dbReference type="PROSITE" id="PS50011">
    <property type="entry name" value="PROTEIN_KINASE_DOM"/>
    <property type="match status" value="1"/>
</dbReference>
<evidence type="ECO:0000313" key="10">
    <source>
        <dbReference type="Proteomes" id="UP000317901"/>
    </source>
</evidence>
<reference evidence="9 10" key="1">
    <citation type="submission" date="2019-06" db="EMBL/GenBank/DDBJ databases">
        <title>Pseudomonas bimorpha sp. nov. isolated from bovine raw milk and skim milk concentrate.</title>
        <authorList>
            <person name="Hofmann K."/>
            <person name="Huptas C."/>
            <person name="Doll E."/>
            <person name="Scherer S."/>
            <person name="Wenning M."/>
        </authorList>
    </citation>
    <scope>NUCLEOTIDE SEQUENCE [LARGE SCALE GENOMIC DNA]</scope>
    <source>
        <strain evidence="9 10">DSM 108990</strain>
    </source>
</reference>
<dbReference type="PANTHER" id="PTHR43671">
    <property type="entry name" value="SERINE/THREONINE-PROTEIN KINASE NEK"/>
    <property type="match status" value="1"/>
</dbReference>
<organism evidence="9 10">
    <name type="scientific">Pseudomonas saxonica</name>
    <dbReference type="NCBI Taxonomy" id="2600598"/>
    <lineage>
        <taxon>Bacteria</taxon>
        <taxon>Pseudomonadati</taxon>
        <taxon>Pseudomonadota</taxon>
        <taxon>Gammaproteobacteria</taxon>
        <taxon>Pseudomonadales</taxon>
        <taxon>Pseudomonadaceae</taxon>
        <taxon>Pseudomonas</taxon>
    </lineage>
</organism>
<dbReference type="Pfam" id="PF00069">
    <property type="entry name" value="Pkinase"/>
    <property type="match status" value="1"/>
</dbReference>
<name>A0A5C5PVG2_9PSED</name>
<proteinExistence type="inferred from homology"/>
<evidence type="ECO:0000256" key="6">
    <source>
        <dbReference type="ARBA" id="ARBA00022840"/>
    </source>
</evidence>
<dbReference type="EC" id="2.7.11.1" evidence="2"/>
<dbReference type="GO" id="GO:0004674">
    <property type="term" value="F:protein serine/threonine kinase activity"/>
    <property type="evidence" value="ECO:0007669"/>
    <property type="project" value="UniProtKB-KW"/>
</dbReference>
<comment type="caution">
    <text evidence="9">The sequence shown here is derived from an EMBL/GenBank/DDBJ whole genome shotgun (WGS) entry which is preliminary data.</text>
</comment>
<keyword evidence="4 7" id="KW-0547">Nucleotide-binding</keyword>
<dbReference type="InterPro" id="IPR050660">
    <property type="entry name" value="NEK_Ser/Thr_kinase"/>
</dbReference>
<comment type="similarity">
    <text evidence="1">Belongs to the protein kinase superfamily. NEK Ser/Thr protein kinase family. NIMA subfamily.</text>
</comment>
<evidence type="ECO:0000256" key="3">
    <source>
        <dbReference type="ARBA" id="ARBA00022679"/>
    </source>
</evidence>
<dbReference type="SMART" id="SM00220">
    <property type="entry name" value="S_TKc"/>
    <property type="match status" value="1"/>
</dbReference>
<evidence type="ECO:0000256" key="4">
    <source>
        <dbReference type="ARBA" id="ARBA00022741"/>
    </source>
</evidence>
<dbReference type="GO" id="GO:0005524">
    <property type="term" value="F:ATP binding"/>
    <property type="evidence" value="ECO:0007669"/>
    <property type="project" value="UniProtKB-UniRule"/>
</dbReference>
<dbReference type="Gene3D" id="3.30.200.20">
    <property type="entry name" value="Phosphorylase Kinase, domain 1"/>
    <property type="match status" value="1"/>
</dbReference>
<dbReference type="InterPro" id="IPR008271">
    <property type="entry name" value="Ser/Thr_kinase_AS"/>
</dbReference>
<dbReference type="InterPro" id="IPR017441">
    <property type="entry name" value="Protein_kinase_ATP_BS"/>
</dbReference>
<dbReference type="PROSITE" id="PS00107">
    <property type="entry name" value="PROTEIN_KINASE_ATP"/>
    <property type="match status" value="1"/>
</dbReference>
<accession>A0A5C5PVG2</accession>
<dbReference type="PANTHER" id="PTHR43671:SF13">
    <property type="entry name" value="SERINE_THREONINE-PROTEIN KINASE NEK2"/>
    <property type="match status" value="1"/>
</dbReference>
<keyword evidence="3" id="KW-0808">Transferase</keyword>
<feature type="domain" description="Protein kinase" evidence="8">
    <location>
        <begin position="13"/>
        <end position="286"/>
    </location>
</feature>
<evidence type="ECO:0000256" key="1">
    <source>
        <dbReference type="ARBA" id="ARBA00010886"/>
    </source>
</evidence>
<evidence type="ECO:0000256" key="5">
    <source>
        <dbReference type="ARBA" id="ARBA00022777"/>
    </source>
</evidence>
<dbReference type="InterPro" id="IPR011009">
    <property type="entry name" value="Kinase-like_dom_sf"/>
</dbReference>
<dbReference type="Gene3D" id="1.10.510.10">
    <property type="entry name" value="Transferase(Phosphotransferase) domain 1"/>
    <property type="match status" value="1"/>
</dbReference>
<dbReference type="OrthoDB" id="9801841at2"/>
<feature type="binding site" evidence="7">
    <location>
        <position position="48"/>
    </location>
    <ligand>
        <name>ATP</name>
        <dbReference type="ChEBI" id="CHEBI:30616"/>
    </ligand>
</feature>
<keyword evidence="9" id="KW-0723">Serine/threonine-protein kinase</keyword>
<dbReference type="EMBL" id="VFIP01000029">
    <property type="protein sequence ID" value="TWR88481.1"/>
    <property type="molecule type" value="Genomic_DNA"/>
</dbReference>
<dbReference type="AlphaFoldDB" id="A0A5C5PVG2"/>
<dbReference type="SUPFAM" id="SSF56112">
    <property type="entry name" value="Protein kinase-like (PK-like)"/>
    <property type="match status" value="1"/>
</dbReference>
<protein>
    <recommendedName>
        <fullName evidence="2">non-specific serine/threonine protein kinase</fullName>
        <ecNumber evidence="2">2.7.11.1</ecNumber>
    </recommendedName>
</protein>
<dbReference type="RefSeq" id="WP_146426578.1">
    <property type="nucleotide sequence ID" value="NZ_VFIP01000029.1"/>
</dbReference>
<evidence type="ECO:0000256" key="7">
    <source>
        <dbReference type="PROSITE-ProRule" id="PRU10141"/>
    </source>
</evidence>
<evidence type="ECO:0000259" key="8">
    <source>
        <dbReference type="PROSITE" id="PS50011"/>
    </source>
</evidence>
<gene>
    <name evidence="9" type="ORF">FJD37_15165</name>
</gene>
<evidence type="ECO:0000256" key="2">
    <source>
        <dbReference type="ARBA" id="ARBA00012513"/>
    </source>
</evidence>
<dbReference type="InterPro" id="IPR000719">
    <property type="entry name" value="Prot_kinase_dom"/>
</dbReference>
<keyword evidence="6 7" id="KW-0067">ATP-binding</keyword>
<keyword evidence="5 9" id="KW-0418">Kinase</keyword>